<reference evidence="2" key="1">
    <citation type="submission" date="2020-12" db="EMBL/GenBank/DDBJ databases">
        <title>Bacterial novel species Flavobacterium sp. SE-1-e isolated from soil.</title>
        <authorList>
            <person name="Jung H.-Y."/>
        </authorList>
    </citation>
    <scope>NUCLEOTIDE SEQUENCE</scope>
    <source>
        <strain evidence="2">SE-1-e</strain>
    </source>
</reference>
<dbReference type="Proteomes" id="UP000609172">
    <property type="component" value="Unassembled WGS sequence"/>
</dbReference>
<keyword evidence="1" id="KW-0812">Transmembrane</keyword>
<accession>A0A934PK18</accession>
<evidence type="ECO:0000256" key="1">
    <source>
        <dbReference type="SAM" id="Phobius"/>
    </source>
</evidence>
<feature type="transmembrane region" description="Helical" evidence="1">
    <location>
        <begin position="59"/>
        <end position="80"/>
    </location>
</feature>
<proteinExistence type="predicted"/>
<keyword evidence="3" id="KW-1185">Reference proteome</keyword>
<dbReference type="EMBL" id="JAEHFV010000002">
    <property type="protein sequence ID" value="MBK0369597.1"/>
    <property type="molecule type" value="Genomic_DNA"/>
</dbReference>
<organism evidence="2 3">
    <name type="scientific">Flavobacterium agrisoli</name>
    <dbReference type="NCBI Taxonomy" id="2793066"/>
    <lineage>
        <taxon>Bacteria</taxon>
        <taxon>Pseudomonadati</taxon>
        <taxon>Bacteroidota</taxon>
        <taxon>Flavobacteriia</taxon>
        <taxon>Flavobacteriales</taxon>
        <taxon>Flavobacteriaceae</taxon>
        <taxon>Flavobacterium</taxon>
    </lineage>
</organism>
<dbReference type="AlphaFoldDB" id="A0A934PK18"/>
<name>A0A934PK18_9FLAO</name>
<keyword evidence="1" id="KW-0472">Membrane</keyword>
<keyword evidence="1" id="KW-1133">Transmembrane helix</keyword>
<feature type="transmembrane region" description="Helical" evidence="1">
    <location>
        <begin position="20"/>
        <end position="43"/>
    </location>
</feature>
<protein>
    <submittedName>
        <fullName evidence="2">Uncharacterized protein</fullName>
    </submittedName>
</protein>
<evidence type="ECO:0000313" key="2">
    <source>
        <dbReference type="EMBL" id="MBK0369597.1"/>
    </source>
</evidence>
<gene>
    <name evidence="2" type="ORF">I5M07_07065</name>
</gene>
<evidence type="ECO:0000313" key="3">
    <source>
        <dbReference type="Proteomes" id="UP000609172"/>
    </source>
</evidence>
<comment type="caution">
    <text evidence="2">The sequence shown here is derived from an EMBL/GenBank/DDBJ whole genome shotgun (WGS) entry which is preliminary data.</text>
</comment>
<sequence length="84" mass="9731">MYYVISVVFYTALLFLADFNFSYVGVTFLSAITLEFFISYLLLRPILENKAAIASTEKVSFIVVFFLFLIFQTILTARLLNEKH</sequence>